<evidence type="ECO:0000259" key="7">
    <source>
        <dbReference type="Pfam" id="PF05199"/>
    </source>
</evidence>
<dbReference type="EMBL" id="UINC01001123">
    <property type="protein sequence ID" value="SUZ71470.1"/>
    <property type="molecule type" value="Genomic_DNA"/>
</dbReference>
<dbReference type="PANTHER" id="PTHR42784:SF1">
    <property type="entry name" value="PYRANOSE 2-OXIDASE"/>
    <property type="match status" value="1"/>
</dbReference>
<evidence type="ECO:0008006" key="9">
    <source>
        <dbReference type="Google" id="ProtNLM"/>
    </source>
</evidence>
<comment type="similarity">
    <text evidence="2">Belongs to the GMC oxidoreductase family.</text>
</comment>
<dbReference type="AlphaFoldDB" id="A0A381PX57"/>
<dbReference type="InterPro" id="IPR036188">
    <property type="entry name" value="FAD/NAD-bd_sf"/>
</dbReference>
<evidence type="ECO:0000256" key="5">
    <source>
        <dbReference type="ARBA" id="ARBA00023002"/>
    </source>
</evidence>
<dbReference type="InterPro" id="IPR051473">
    <property type="entry name" value="P2Ox-like"/>
</dbReference>
<comment type="cofactor">
    <cofactor evidence="1">
        <name>FAD</name>
        <dbReference type="ChEBI" id="CHEBI:57692"/>
    </cofactor>
</comment>
<dbReference type="PANTHER" id="PTHR42784">
    <property type="entry name" value="PYRANOSE 2-OXIDASE"/>
    <property type="match status" value="1"/>
</dbReference>
<evidence type="ECO:0000256" key="1">
    <source>
        <dbReference type="ARBA" id="ARBA00001974"/>
    </source>
</evidence>
<organism evidence="8">
    <name type="scientific">marine metagenome</name>
    <dbReference type="NCBI Taxonomy" id="408172"/>
    <lineage>
        <taxon>unclassified sequences</taxon>
        <taxon>metagenomes</taxon>
        <taxon>ecological metagenomes</taxon>
    </lineage>
</organism>
<protein>
    <recommendedName>
        <fullName evidence="9">GMC family oxidoreductase</fullName>
    </recommendedName>
</protein>
<reference evidence="8" key="1">
    <citation type="submission" date="2018-05" db="EMBL/GenBank/DDBJ databases">
        <authorList>
            <person name="Lanie J.A."/>
            <person name="Ng W.-L."/>
            <person name="Kazmierczak K.M."/>
            <person name="Andrzejewski T.M."/>
            <person name="Davidsen T.M."/>
            <person name="Wayne K.J."/>
            <person name="Tettelin H."/>
            <person name="Glass J.I."/>
            <person name="Rusch D."/>
            <person name="Podicherti R."/>
            <person name="Tsui H.-C.T."/>
            <person name="Winkler M.E."/>
        </authorList>
    </citation>
    <scope>NUCLEOTIDE SEQUENCE</scope>
</reference>
<name>A0A381PX57_9ZZZZ</name>
<keyword evidence="4" id="KW-0274">FAD</keyword>
<feature type="domain" description="Glucose-methanol-choline oxidoreductase C-terminal" evidence="7">
    <location>
        <begin position="428"/>
        <end position="546"/>
    </location>
</feature>
<evidence type="ECO:0000256" key="2">
    <source>
        <dbReference type="ARBA" id="ARBA00010790"/>
    </source>
</evidence>
<keyword evidence="3" id="KW-0285">Flavoprotein</keyword>
<dbReference type="InterPro" id="IPR000172">
    <property type="entry name" value="GMC_OxRdtase_N"/>
</dbReference>
<dbReference type="InterPro" id="IPR007867">
    <property type="entry name" value="GMC_OxRtase_C"/>
</dbReference>
<dbReference type="Pfam" id="PF00732">
    <property type="entry name" value="GMC_oxred_N"/>
    <property type="match status" value="1"/>
</dbReference>
<accession>A0A381PX57</accession>
<proteinExistence type="inferred from homology"/>
<gene>
    <name evidence="8" type="ORF">METZ01_LOCUS24324</name>
</gene>
<dbReference type="GO" id="GO:0050660">
    <property type="term" value="F:flavin adenine dinucleotide binding"/>
    <property type="evidence" value="ECO:0007669"/>
    <property type="project" value="InterPro"/>
</dbReference>
<dbReference type="SUPFAM" id="SSF51905">
    <property type="entry name" value="FAD/NAD(P)-binding domain"/>
    <property type="match status" value="1"/>
</dbReference>
<dbReference type="Gene3D" id="3.50.50.60">
    <property type="entry name" value="FAD/NAD(P)-binding domain"/>
    <property type="match status" value="2"/>
</dbReference>
<evidence type="ECO:0000259" key="6">
    <source>
        <dbReference type="Pfam" id="PF00732"/>
    </source>
</evidence>
<evidence type="ECO:0000256" key="4">
    <source>
        <dbReference type="ARBA" id="ARBA00022827"/>
    </source>
</evidence>
<feature type="domain" description="Glucose-methanol-choline oxidoreductase N-terminal" evidence="6">
    <location>
        <begin position="35"/>
        <end position="335"/>
    </location>
</feature>
<dbReference type="SUPFAM" id="SSF54373">
    <property type="entry name" value="FAD-linked reductases, C-terminal domain"/>
    <property type="match status" value="1"/>
</dbReference>
<dbReference type="GO" id="GO:0016614">
    <property type="term" value="F:oxidoreductase activity, acting on CH-OH group of donors"/>
    <property type="evidence" value="ECO:0007669"/>
    <property type="project" value="InterPro"/>
</dbReference>
<evidence type="ECO:0000313" key="8">
    <source>
        <dbReference type="EMBL" id="SUZ71470.1"/>
    </source>
</evidence>
<keyword evidence="5" id="KW-0560">Oxidoreductase</keyword>
<evidence type="ECO:0000256" key="3">
    <source>
        <dbReference type="ARBA" id="ARBA00022630"/>
    </source>
</evidence>
<dbReference type="Pfam" id="PF05199">
    <property type="entry name" value="GMC_oxred_C"/>
    <property type="match status" value="1"/>
</dbReference>
<sequence>MSAQDERYDVVIVGSGATGGWAAKQLTEAGLRVAVLEAGRKLDPEQDFNEHKRSFEMPFRGRRLGTREQQARQPVQSLCYQCDEYTNHLFVDDTEHPYTTPADRPFHWIRGRHVGGRSIMWARQTYRLSDYDFKATSRDGFGADWPLDYATIAPYYDQVERFIGVSGQAEGLPQLPDGAFLPPMRLTCGEELLKSAIREKFGRALTIGRCAILTKDLNGRPKCHYCGPCSRGCRTGSYYSSPSSSLPAAEATGRLTLIPNAVVSHVEVDDAGKCRSVYYVDRITRQHREVLGSVVVLCASTLESTRIMLNSTSDQHPTGIANSSGVLGHYLMDHVMGGGAAGVLPVLKNTPDTRGTRPNGIYIPRFRNITDRHSKFLRGYGYQGNASVVKWGHAMNVEGFGESFKNEVKDNRPWTISIGGFGEHLPQYDNFCELDKVHTDAWGIPILHISAAYGDNEQKMVDDMADAAEEMLHAAGAEDIEVRRDISVPGLAIHEVGTARMGDDPGSSVLNTWEQAHDVSNLFVMDGSGYPSSACQNPTITFMALATRACEYLVEEFRAARL</sequence>